<accession>A0A1M5DRF2</accession>
<evidence type="ECO:0000256" key="3">
    <source>
        <dbReference type="ARBA" id="ARBA00022989"/>
    </source>
</evidence>
<dbReference type="OrthoDB" id="9806253at2"/>
<keyword evidence="10" id="KW-0645">Protease</keyword>
<evidence type="ECO:0000256" key="2">
    <source>
        <dbReference type="ARBA" id="ARBA00022692"/>
    </source>
</evidence>
<dbReference type="EMBL" id="FQUC01000009">
    <property type="protein sequence ID" value="SHF69567.1"/>
    <property type="molecule type" value="Genomic_DNA"/>
</dbReference>
<feature type="signal peptide" evidence="6">
    <location>
        <begin position="1"/>
        <end position="20"/>
    </location>
</feature>
<dbReference type="GO" id="GO:0006508">
    <property type="term" value="P:proteolysis"/>
    <property type="evidence" value="ECO:0007669"/>
    <property type="project" value="UniProtKB-KW"/>
</dbReference>
<dbReference type="InterPro" id="IPR056739">
    <property type="entry name" value="NfeD_membrane"/>
</dbReference>
<dbReference type="InterPro" id="IPR052165">
    <property type="entry name" value="Membrane_assoc_protease"/>
</dbReference>
<comment type="subcellular location">
    <subcellularLocation>
        <location evidence="1">Membrane</location>
        <topology evidence="1">Multi-pass membrane protein</topology>
    </subcellularLocation>
</comment>
<protein>
    <submittedName>
        <fullName evidence="10">Membrane-bound serine protease (ClpP class)</fullName>
    </submittedName>
</protein>
<evidence type="ECO:0000313" key="10">
    <source>
        <dbReference type="EMBL" id="SHF69567.1"/>
    </source>
</evidence>
<keyword evidence="4 5" id="KW-0472">Membrane</keyword>
<evidence type="ECO:0000259" key="9">
    <source>
        <dbReference type="Pfam" id="PF25145"/>
    </source>
</evidence>
<dbReference type="Proteomes" id="UP000184480">
    <property type="component" value="Unassembled WGS sequence"/>
</dbReference>
<evidence type="ECO:0000256" key="6">
    <source>
        <dbReference type="SAM" id="SignalP"/>
    </source>
</evidence>
<feature type="domain" description="NfeD integral membrane" evidence="8">
    <location>
        <begin position="246"/>
        <end position="371"/>
    </location>
</feature>
<feature type="domain" description="NfeD-like C-terminal" evidence="7">
    <location>
        <begin position="405"/>
        <end position="456"/>
    </location>
</feature>
<dbReference type="STRING" id="1346286.SAMN05444362_10932"/>
<evidence type="ECO:0000313" key="11">
    <source>
        <dbReference type="Proteomes" id="UP000184480"/>
    </source>
</evidence>
<reference evidence="11" key="1">
    <citation type="submission" date="2016-11" db="EMBL/GenBank/DDBJ databases">
        <authorList>
            <person name="Varghese N."/>
            <person name="Submissions S."/>
        </authorList>
    </citation>
    <scope>NUCLEOTIDE SEQUENCE [LARGE SCALE GENOMIC DNA]</scope>
    <source>
        <strain evidence="11">DSM 27370</strain>
    </source>
</reference>
<evidence type="ECO:0000259" key="8">
    <source>
        <dbReference type="Pfam" id="PF24961"/>
    </source>
</evidence>
<dbReference type="GO" id="GO:0008233">
    <property type="term" value="F:peptidase activity"/>
    <property type="evidence" value="ECO:0007669"/>
    <property type="project" value="UniProtKB-KW"/>
</dbReference>
<sequence>MKKILFLFCLFLLGFTRLSAGEKTPLIYKINIKQEIGTTTWHHLQNGLHFAEKEGADYIILDMNTYGGYVMEADSMRTAILNCKIPVYVFINNNAASAGALISIACDKIFMRNSANIGAATVVDGMGERAPDKYQSYMRALIRSTAESHGKDTIIENGATVIKWKRDPAIAEAMVDERVKVAILPDTTKVLTMTATEAISVGYCDGIAENISEIAVKYIGLQKYDLKSYNPTAFDYIKDFLTNGIVQSLLIMIIVGGIYIEMKTPGVGLPIAVAITAALLYFTPLYMDGYAQNWEIVIFVLGLILIAFEIFVIPGFGVAGISGIILAATGLFLSLVGNVDFSFEGVSNDEALKSLITVVVGIFMSFILIIFLISRVGKEGSVFRNIALTSDQEGFISVPEEQKHFIGKTGYAATVLRPSGKIVIDDNYYDAVANRGFIEQNKPVKVVKYENSQLYVIEIKERTDA</sequence>
<name>A0A1M5DRF2_9BACT</name>
<evidence type="ECO:0000256" key="4">
    <source>
        <dbReference type="ARBA" id="ARBA00023136"/>
    </source>
</evidence>
<dbReference type="Gene3D" id="3.90.226.10">
    <property type="entry name" value="2-enoyl-CoA Hydratase, Chain A, domain 1"/>
    <property type="match status" value="1"/>
</dbReference>
<dbReference type="AlphaFoldDB" id="A0A1M5DRF2"/>
<dbReference type="PANTHER" id="PTHR33507">
    <property type="entry name" value="INNER MEMBRANE PROTEIN YBBJ"/>
    <property type="match status" value="1"/>
</dbReference>
<evidence type="ECO:0000256" key="1">
    <source>
        <dbReference type="ARBA" id="ARBA00004141"/>
    </source>
</evidence>
<feature type="domain" description="NfeD1b N-terminal" evidence="9">
    <location>
        <begin position="27"/>
        <end position="216"/>
    </location>
</feature>
<keyword evidence="3 5" id="KW-1133">Transmembrane helix</keyword>
<dbReference type="PANTHER" id="PTHR33507:SF3">
    <property type="entry name" value="INNER MEMBRANE PROTEIN YBBJ"/>
    <property type="match status" value="1"/>
</dbReference>
<gene>
    <name evidence="10" type="ORF">SAMN05444362_10932</name>
</gene>
<dbReference type="InterPro" id="IPR056738">
    <property type="entry name" value="NfeD1b_N"/>
</dbReference>
<dbReference type="SUPFAM" id="SSF52096">
    <property type="entry name" value="ClpP/crotonase"/>
    <property type="match status" value="1"/>
</dbReference>
<organism evidence="10 11">
    <name type="scientific">Dysgonomonas macrotermitis</name>
    <dbReference type="NCBI Taxonomy" id="1346286"/>
    <lineage>
        <taxon>Bacteria</taxon>
        <taxon>Pseudomonadati</taxon>
        <taxon>Bacteroidota</taxon>
        <taxon>Bacteroidia</taxon>
        <taxon>Bacteroidales</taxon>
        <taxon>Dysgonomonadaceae</taxon>
        <taxon>Dysgonomonas</taxon>
    </lineage>
</organism>
<feature type="transmembrane region" description="Helical" evidence="5">
    <location>
        <begin position="293"/>
        <end position="312"/>
    </location>
</feature>
<dbReference type="Pfam" id="PF25145">
    <property type="entry name" value="NfeD1b_N"/>
    <property type="match status" value="1"/>
</dbReference>
<dbReference type="Pfam" id="PF01957">
    <property type="entry name" value="NfeD"/>
    <property type="match status" value="1"/>
</dbReference>
<feature type="transmembrane region" description="Helical" evidence="5">
    <location>
        <begin position="267"/>
        <end position="287"/>
    </location>
</feature>
<dbReference type="Gene3D" id="2.40.50.140">
    <property type="entry name" value="Nucleic acid-binding proteins"/>
    <property type="match status" value="1"/>
</dbReference>
<evidence type="ECO:0000259" key="7">
    <source>
        <dbReference type="Pfam" id="PF01957"/>
    </source>
</evidence>
<dbReference type="Pfam" id="PF24961">
    <property type="entry name" value="NfeD_membrane"/>
    <property type="match status" value="1"/>
</dbReference>
<dbReference type="InterPro" id="IPR012340">
    <property type="entry name" value="NA-bd_OB-fold"/>
</dbReference>
<keyword evidence="10" id="KW-0378">Hydrolase</keyword>
<feature type="transmembrane region" description="Helical" evidence="5">
    <location>
        <begin position="351"/>
        <end position="374"/>
    </location>
</feature>
<keyword evidence="2 5" id="KW-0812">Transmembrane</keyword>
<feature type="transmembrane region" description="Helical" evidence="5">
    <location>
        <begin position="240"/>
        <end position="260"/>
    </location>
</feature>
<proteinExistence type="predicted"/>
<dbReference type="CDD" id="cd07021">
    <property type="entry name" value="Clp_protease_NfeD_like"/>
    <property type="match status" value="1"/>
</dbReference>
<dbReference type="InterPro" id="IPR029045">
    <property type="entry name" value="ClpP/crotonase-like_dom_sf"/>
</dbReference>
<keyword evidence="11" id="KW-1185">Reference proteome</keyword>
<dbReference type="GO" id="GO:0005886">
    <property type="term" value="C:plasma membrane"/>
    <property type="evidence" value="ECO:0007669"/>
    <property type="project" value="TreeGrafter"/>
</dbReference>
<feature type="transmembrane region" description="Helical" evidence="5">
    <location>
        <begin position="319"/>
        <end position="339"/>
    </location>
</feature>
<keyword evidence="6" id="KW-0732">Signal</keyword>
<evidence type="ECO:0000256" key="5">
    <source>
        <dbReference type="SAM" id="Phobius"/>
    </source>
</evidence>
<dbReference type="InterPro" id="IPR002810">
    <property type="entry name" value="NfeD-like_C"/>
</dbReference>
<dbReference type="RefSeq" id="WP_062180006.1">
    <property type="nucleotide sequence ID" value="NZ_BBXL01000008.1"/>
</dbReference>
<feature type="chain" id="PRO_5009909616" evidence="6">
    <location>
        <begin position="21"/>
        <end position="465"/>
    </location>
</feature>